<dbReference type="Pfam" id="PF00583">
    <property type="entry name" value="Acetyltransf_1"/>
    <property type="match status" value="1"/>
</dbReference>
<evidence type="ECO:0000259" key="3">
    <source>
        <dbReference type="PROSITE" id="PS51186"/>
    </source>
</evidence>
<keyword evidence="1 4" id="KW-0808">Transferase</keyword>
<evidence type="ECO:0000256" key="1">
    <source>
        <dbReference type="ARBA" id="ARBA00022679"/>
    </source>
</evidence>
<protein>
    <submittedName>
        <fullName evidence="4">GNAT family acetyltransferase</fullName>
    </submittedName>
</protein>
<dbReference type="CDD" id="cd04301">
    <property type="entry name" value="NAT_SF"/>
    <property type="match status" value="1"/>
</dbReference>
<dbReference type="Gene3D" id="3.40.630.30">
    <property type="match status" value="1"/>
</dbReference>
<gene>
    <name evidence="4" type="ORF">SE17_15705</name>
</gene>
<dbReference type="InterPro" id="IPR016181">
    <property type="entry name" value="Acyl_CoA_acyltransferase"/>
</dbReference>
<sequence>MSSELPDAGKTTIEISRERPDTPDALALISELDAVLEPLYPSESRHGFSVAKLLADEVAFFVVRVDGQAAGCGGVKLIGSEYGELKRMYIRPQFRGRRLGEALMEQLAAYTRAHGITLLRLETGIHQHAAIRLYERAGFRRIAPFGPYTSDPLSLCYEKGIGHVMDQ</sequence>
<dbReference type="PROSITE" id="PS51186">
    <property type="entry name" value="GNAT"/>
    <property type="match status" value="1"/>
</dbReference>
<evidence type="ECO:0000313" key="4">
    <source>
        <dbReference type="EMBL" id="KPV52403.1"/>
    </source>
</evidence>
<name>A0A0P9DGE9_9CHLR</name>
<dbReference type="Proteomes" id="UP000050509">
    <property type="component" value="Unassembled WGS sequence"/>
</dbReference>
<keyword evidence="5" id="KW-1185">Reference proteome</keyword>
<proteinExistence type="predicted"/>
<dbReference type="InterPro" id="IPR050832">
    <property type="entry name" value="Bact_Acetyltransf"/>
</dbReference>
<dbReference type="SUPFAM" id="SSF55729">
    <property type="entry name" value="Acyl-CoA N-acyltransferases (Nat)"/>
    <property type="match status" value="1"/>
</dbReference>
<organism evidence="4 5">
    <name type="scientific">Kouleothrix aurantiaca</name>
    <dbReference type="NCBI Taxonomy" id="186479"/>
    <lineage>
        <taxon>Bacteria</taxon>
        <taxon>Bacillati</taxon>
        <taxon>Chloroflexota</taxon>
        <taxon>Chloroflexia</taxon>
        <taxon>Chloroflexales</taxon>
        <taxon>Roseiflexineae</taxon>
        <taxon>Roseiflexaceae</taxon>
        <taxon>Kouleothrix</taxon>
    </lineage>
</organism>
<evidence type="ECO:0000256" key="2">
    <source>
        <dbReference type="ARBA" id="ARBA00023315"/>
    </source>
</evidence>
<dbReference type="PANTHER" id="PTHR43877:SF2">
    <property type="entry name" value="AMINOALKYLPHOSPHONATE N-ACETYLTRANSFERASE-RELATED"/>
    <property type="match status" value="1"/>
</dbReference>
<keyword evidence="2" id="KW-0012">Acyltransferase</keyword>
<dbReference type="AlphaFoldDB" id="A0A0P9DGE9"/>
<comment type="caution">
    <text evidence="4">The sequence shown here is derived from an EMBL/GenBank/DDBJ whole genome shotgun (WGS) entry which is preliminary data.</text>
</comment>
<feature type="domain" description="N-acetyltransferase" evidence="3">
    <location>
        <begin position="16"/>
        <end position="162"/>
    </location>
</feature>
<dbReference type="PANTHER" id="PTHR43877">
    <property type="entry name" value="AMINOALKYLPHOSPHONATE N-ACETYLTRANSFERASE-RELATED-RELATED"/>
    <property type="match status" value="1"/>
</dbReference>
<reference evidence="4 5" key="1">
    <citation type="submission" date="2015-09" db="EMBL/GenBank/DDBJ databases">
        <title>Draft genome sequence of Kouleothrix aurantiaca JCM 19913.</title>
        <authorList>
            <person name="Hemp J."/>
        </authorList>
    </citation>
    <scope>NUCLEOTIDE SEQUENCE [LARGE SCALE GENOMIC DNA]</scope>
    <source>
        <strain evidence="4 5">COM-B</strain>
    </source>
</reference>
<evidence type="ECO:0000313" key="5">
    <source>
        <dbReference type="Proteomes" id="UP000050509"/>
    </source>
</evidence>
<dbReference type="EMBL" id="LJCR01000556">
    <property type="protein sequence ID" value="KPV52403.1"/>
    <property type="molecule type" value="Genomic_DNA"/>
</dbReference>
<accession>A0A0P9DGE9</accession>
<dbReference type="GO" id="GO:0016747">
    <property type="term" value="F:acyltransferase activity, transferring groups other than amino-acyl groups"/>
    <property type="evidence" value="ECO:0007669"/>
    <property type="project" value="InterPro"/>
</dbReference>
<dbReference type="InterPro" id="IPR000182">
    <property type="entry name" value="GNAT_dom"/>
</dbReference>